<dbReference type="EMBL" id="MZHU01000075">
    <property type="protein sequence ID" value="PRK63557.1"/>
    <property type="molecule type" value="Genomic_DNA"/>
</dbReference>
<dbReference type="SUPFAM" id="SSF53807">
    <property type="entry name" value="Helical backbone' metal receptor"/>
    <property type="match status" value="1"/>
</dbReference>
<dbReference type="InterPro" id="IPR051313">
    <property type="entry name" value="Bact_iron-sidero_bind"/>
</dbReference>
<sequence>MRKLLKTLLGMTALLAHSVLFAASHNGYTTVDWAVAETLIALGEPPLAVGDMQSYQTWVKQPELPKTTVNLGVRLQPNLELIATLSHSADDLNLVFINSNFYASLNNLLRPYAQVYNVNFYQAGDAWQNVLNATRTIGQIIGKPQAVQQLLAQYEQDVQRLKTELSAFTDRPLAFLQFIDTRHLRIYGENSLFGAVAKQLGFRNAYLSKVNYWGFQNIEITELAKLPPNTHFVIVKPYPVNIASALTHNTLWQHLPMTRDALILPAVWSFGAIPSARRFAHVFADGLLHGGDAW</sequence>
<evidence type="ECO:0000256" key="6">
    <source>
        <dbReference type="SAM" id="SignalP"/>
    </source>
</evidence>
<evidence type="ECO:0000256" key="4">
    <source>
        <dbReference type="ARBA" id="ARBA00022496"/>
    </source>
</evidence>
<dbReference type="PANTHER" id="PTHR30532:SF1">
    <property type="entry name" value="IRON(3+)-HYDROXAMATE-BINDING PROTEIN FHUD"/>
    <property type="match status" value="1"/>
</dbReference>
<comment type="similarity">
    <text evidence="2">Belongs to the bacterial solute-binding protein 8 family.</text>
</comment>
<dbReference type="CDD" id="cd01146">
    <property type="entry name" value="FhuD"/>
    <property type="match status" value="1"/>
</dbReference>
<dbReference type="PROSITE" id="PS50983">
    <property type="entry name" value="FE_B12_PBP"/>
    <property type="match status" value="1"/>
</dbReference>
<dbReference type="InterPro" id="IPR002491">
    <property type="entry name" value="ABC_transptr_periplasmic_BD"/>
</dbReference>
<dbReference type="GO" id="GO:0030288">
    <property type="term" value="C:outer membrane-bounded periplasmic space"/>
    <property type="evidence" value="ECO:0007669"/>
    <property type="project" value="TreeGrafter"/>
</dbReference>
<protein>
    <submittedName>
        <fullName evidence="8">Iron(3+)-hydroxamate-binding protein FhuD</fullName>
    </submittedName>
</protein>
<dbReference type="PRINTS" id="PR01715">
    <property type="entry name" value="FERRIBNDNGPP"/>
</dbReference>
<evidence type="ECO:0000256" key="3">
    <source>
        <dbReference type="ARBA" id="ARBA00022448"/>
    </source>
</evidence>
<feature type="signal peptide" evidence="6">
    <location>
        <begin position="1"/>
        <end position="22"/>
    </location>
</feature>
<keyword evidence="5 6" id="KW-0732">Signal</keyword>
<keyword evidence="4" id="KW-0406">Ion transport</keyword>
<evidence type="ECO:0000259" key="7">
    <source>
        <dbReference type="PROSITE" id="PS50983"/>
    </source>
</evidence>
<dbReference type="RefSeq" id="WP_005655283.1">
    <property type="nucleotide sequence ID" value="NZ_CP089175.1"/>
</dbReference>
<evidence type="ECO:0000256" key="1">
    <source>
        <dbReference type="ARBA" id="ARBA00004196"/>
    </source>
</evidence>
<comment type="subcellular location">
    <subcellularLocation>
        <location evidence="1">Cell envelope</location>
    </subcellularLocation>
</comment>
<feature type="domain" description="Fe/B12 periplasmic-binding" evidence="7">
    <location>
        <begin position="27"/>
        <end position="294"/>
    </location>
</feature>
<reference evidence="8" key="1">
    <citation type="submission" date="2017-02" db="EMBL/GenBank/DDBJ databases">
        <title>Haemophilus influenzae in COPD genome sequencing project.</title>
        <authorList>
            <person name="Murphy T.F."/>
            <person name="Kong Y."/>
            <person name="Nadendla S."/>
            <person name="Tettelin H."/>
            <person name="Pettigrew M."/>
        </authorList>
    </citation>
    <scope>NUCLEOTIDE SEQUENCE [LARGE SCALE GENOMIC DNA]</scope>
    <source>
        <strain evidence="8">84P15H4</strain>
    </source>
</reference>
<feature type="chain" id="PRO_5015598901" evidence="6">
    <location>
        <begin position="23"/>
        <end position="294"/>
    </location>
</feature>
<dbReference type="AlphaFoldDB" id="A0A2S9RZJ6"/>
<name>A0A2S9RZJ6_HAEIF</name>
<dbReference type="Pfam" id="PF01497">
    <property type="entry name" value="Peripla_BP_2"/>
    <property type="match status" value="1"/>
</dbReference>
<proteinExistence type="inferred from homology"/>
<dbReference type="PANTHER" id="PTHR30532">
    <property type="entry name" value="IRON III DICITRATE-BINDING PERIPLASMIC PROTEIN"/>
    <property type="match status" value="1"/>
</dbReference>
<evidence type="ECO:0000313" key="8">
    <source>
        <dbReference type="EMBL" id="PRK63557.1"/>
    </source>
</evidence>
<evidence type="ECO:0000256" key="5">
    <source>
        <dbReference type="ARBA" id="ARBA00022729"/>
    </source>
</evidence>
<keyword evidence="4" id="KW-0410">Iron transport</keyword>
<evidence type="ECO:0000256" key="2">
    <source>
        <dbReference type="ARBA" id="ARBA00008814"/>
    </source>
</evidence>
<dbReference type="Gene3D" id="3.40.50.1980">
    <property type="entry name" value="Nitrogenase molybdenum iron protein domain"/>
    <property type="match status" value="2"/>
</dbReference>
<gene>
    <name evidence="8" type="primary">fhuD</name>
    <name evidence="8" type="ORF">BV163_01631</name>
</gene>
<dbReference type="GO" id="GO:1901678">
    <property type="term" value="P:iron coordination entity transport"/>
    <property type="evidence" value="ECO:0007669"/>
    <property type="project" value="UniProtKB-ARBA"/>
</dbReference>
<organism evidence="8">
    <name type="scientific">Haemophilus influenzae</name>
    <dbReference type="NCBI Taxonomy" id="727"/>
    <lineage>
        <taxon>Bacteria</taxon>
        <taxon>Pseudomonadati</taxon>
        <taxon>Pseudomonadota</taxon>
        <taxon>Gammaproteobacteria</taxon>
        <taxon>Pasteurellales</taxon>
        <taxon>Pasteurellaceae</taxon>
        <taxon>Haemophilus</taxon>
    </lineage>
</organism>
<comment type="caution">
    <text evidence="8">The sequence shown here is derived from an EMBL/GenBank/DDBJ whole genome shotgun (WGS) entry which is preliminary data.</text>
</comment>
<keyword evidence="3" id="KW-0813">Transport</keyword>
<accession>A0A2S9RZJ6</accession>
<keyword evidence="4" id="KW-0408">Iron</keyword>